<feature type="coiled-coil region" evidence="10">
    <location>
        <begin position="210"/>
        <end position="289"/>
    </location>
</feature>
<proteinExistence type="inferred from homology"/>
<dbReference type="PANTHER" id="PTHR18867:SF12">
    <property type="entry name" value="DNA REPAIR PROTEIN RAD50"/>
    <property type="match status" value="1"/>
</dbReference>
<sequence>MTTLNSLEVQGIRSFSPDKLECLYFEKPLTLIVGHNGSGKTTLIECLKAVTSGILPPNSDKGKCFVYDYRLNNSNEVRGHIKLSFTTFNNEKVSVSRSYSIAGDKYNHKKTTFKGTENILEVELHNGKVIYDNHIQIQQKRCVTMKTTDIDLTLPSLMGFTRAIIDNVIFCHQDENNWPLDDLAKVKARFDDLLETSRYTKALVVINKAKKEQEDVIRNKQKQLEIYKSQILQIADIKKQLDNDKDDIIKTKLEIEALENSLKQSTEILTTLKSKYDKIASNLDEYRNTEGFYLKTKEEHDKLHESLAEIYEESLDDIKQYHATLTAELRTSESKNSILSGNIEKLVRSLNDAHMKLRESKDIKNSYFVLTETKRSAEEMLKKTTTELISELNIIDETNISEIELKIKTLSDISMTEKNFMDKIKECDDEMRSLEVELVSMIAEQKTINISMKSLENEIVTIKNSLSERDNLYKRQDYLKQRIGATKDDISDDVKIREELLNKRNTLKIEGYKIKNTISRVNVTDEEIKSGITLLKSIVDNDKESILLYLKTLSNCNIDRNKLLSTIKRIVEESFQRSDAEELENLIIYKEATNTFFNDFVNMGMCKSCKNIIINSTSIESRNIFEPYDGLVKLITNARIEEYLSYYDYIINNHSNEEASKEEIQKQLVSVCEQIELKDKEITNKKNELERCMNEHESVSCKIDEFNVLDTKMLNLQKHLDNTMEDTQNIEVKLEILRNKINGVSNNRNLLKTELDEFQNKKNLKNSKISMLYKQYRDIKDRLNNIENEITIFGSYDINNDDIETRITEINDEIKEKMKLKTELNDKINEHKRVIDLLHQNIEYKTKHELLCSSEEKLHEIKKQIGEQNIDGLDFEITKMNRECAEITLKIATLNGMVLTKEEHVDKLNTLLESKSIKNAQKMYTETCIELKSHHMTKEDLERYSKVLESGLHKYHSEKIDYINNVLKRVWRDVYSGNYIDYIAIQSNVDENISLSELTSKSYNYRIIMVLQNGMKMDMKGHCSAGERILSSLIIRIALIESFSENCGILALDEPTTNLDKENIRSLELSLSKLVNESFHNFQLIIITHDEEFAKRMATLCSCDKYFRLDKCNDKTKIKIEKI</sequence>
<evidence type="ECO:0000256" key="6">
    <source>
        <dbReference type="ARBA" id="ARBA00022723"/>
    </source>
</evidence>
<gene>
    <name evidence="12" type="ORF">BEWA_018800</name>
</gene>
<dbReference type="InterPro" id="IPR038729">
    <property type="entry name" value="Rad50/SbcC_AAA"/>
</dbReference>
<evidence type="ECO:0000256" key="10">
    <source>
        <dbReference type="SAM" id="Coils"/>
    </source>
</evidence>
<evidence type="ECO:0000256" key="3">
    <source>
        <dbReference type="ARBA" id="ARBA00004286"/>
    </source>
</evidence>
<evidence type="ECO:0000256" key="4">
    <source>
        <dbReference type="ARBA" id="ARBA00009439"/>
    </source>
</evidence>
<organism evidence="12 13">
    <name type="scientific">Theileria equi strain WA</name>
    <dbReference type="NCBI Taxonomy" id="1537102"/>
    <lineage>
        <taxon>Eukaryota</taxon>
        <taxon>Sar</taxon>
        <taxon>Alveolata</taxon>
        <taxon>Apicomplexa</taxon>
        <taxon>Aconoidasida</taxon>
        <taxon>Piroplasmida</taxon>
        <taxon>Theileriidae</taxon>
        <taxon>Theileria</taxon>
    </lineage>
</organism>
<dbReference type="KEGG" id="beq:BEWA_018800"/>
<comment type="catalytic activity">
    <reaction evidence="9">
        <text>ATP + H2O = ADP + phosphate + H(+)</text>
        <dbReference type="Rhea" id="RHEA:13065"/>
        <dbReference type="ChEBI" id="CHEBI:15377"/>
        <dbReference type="ChEBI" id="CHEBI:15378"/>
        <dbReference type="ChEBI" id="CHEBI:30616"/>
        <dbReference type="ChEBI" id="CHEBI:43474"/>
        <dbReference type="ChEBI" id="CHEBI:456216"/>
    </reaction>
</comment>
<dbReference type="AlphaFoldDB" id="L0AU12"/>
<evidence type="ECO:0000256" key="2">
    <source>
        <dbReference type="ARBA" id="ARBA00004123"/>
    </source>
</evidence>
<dbReference type="GO" id="GO:0000794">
    <property type="term" value="C:condensed nuclear chromosome"/>
    <property type="evidence" value="ECO:0007669"/>
    <property type="project" value="TreeGrafter"/>
</dbReference>
<dbReference type="GO" id="GO:0032440">
    <property type="term" value="F:2-alkenal reductase [NAD(P)H] activity"/>
    <property type="evidence" value="ECO:0007669"/>
    <property type="project" value="UniProtKB-EC"/>
</dbReference>
<keyword evidence="10" id="KW-0175">Coiled coil</keyword>
<comment type="similarity">
    <text evidence="4">Belongs to the SMC family. RAD50 subfamily.</text>
</comment>
<dbReference type="VEuPathDB" id="PiroplasmaDB:BEWA_018800"/>
<dbReference type="GO" id="GO:0006302">
    <property type="term" value="P:double-strand break repair"/>
    <property type="evidence" value="ECO:0007669"/>
    <property type="project" value="InterPro"/>
</dbReference>
<feature type="coiled-coil region" evidence="10">
    <location>
        <begin position="720"/>
        <end position="841"/>
    </location>
</feature>
<dbReference type="GO" id="GO:0051880">
    <property type="term" value="F:G-quadruplex DNA binding"/>
    <property type="evidence" value="ECO:0007669"/>
    <property type="project" value="TreeGrafter"/>
</dbReference>
<evidence type="ECO:0000313" key="13">
    <source>
        <dbReference type="Proteomes" id="UP000031512"/>
    </source>
</evidence>
<dbReference type="GeneID" id="15807304"/>
<accession>L0AU12</accession>
<dbReference type="Proteomes" id="UP000031512">
    <property type="component" value="Chromosome 1"/>
</dbReference>
<dbReference type="SUPFAM" id="SSF52540">
    <property type="entry name" value="P-loop containing nucleoside triphosphate hydrolases"/>
    <property type="match status" value="2"/>
</dbReference>
<dbReference type="GO" id="GO:0003691">
    <property type="term" value="F:double-stranded telomeric DNA binding"/>
    <property type="evidence" value="ECO:0007669"/>
    <property type="project" value="TreeGrafter"/>
</dbReference>
<keyword evidence="6" id="KW-0479">Metal-binding</keyword>
<dbReference type="EMBL" id="CP001669">
    <property type="protein sequence ID" value="AFZ79035.1"/>
    <property type="molecule type" value="Genomic_DNA"/>
</dbReference>
<keyword evidence="13" id="KW-1185">Reference proteome</keyword>
<evidence type="ECO:0000256" key="1">
    <source>
        <dbReference type="ARBA" id="ARBA00001947"/>
    </source>
</evidence>
<evidence type="ECO:0000256" key="5">
    <source>
        <dbReference type="ARBA" id="ARBA00022454"/>
    </source>
</evidence>
<evidence type="ECO:0000256" key="7">
    <source>
        <dbReference type="ARBA" id="ARBA00022833"/>
    </source>
</evidence>
<evidence type="ECO:0000259" key="11">
    <source>
        <dbReference type="Pfam" id="PF13476"/>
    </source>
</evidence>
<dbReference type="RefSeq" id="XP_004828701.1">
    <property type="nucleotide sequence ID" value="XM_004828644.1"/>
</dbReference>
<keyword evidence="12" id="KW-0560">Oxidoreductase</keyword>
<dbReference type="eggNOG" id="KOG0962">
    <property type="taxonomic scope" value="Eukaryota"/>
</dbReference>
<feature type="domain" description="Rad50/SbcC-type AAA" evidence="11">
    <location>
        <begin position="6"/>
        <end position="264"/>
    </location>
</feature>
<name>L0AU12_THEEQ</name>
<evidence type="ECO:0000256" key="9">
    <source>
        <dbReference type="ARBA" id="ARBA00049360"/>
    </source>
</evidence>
<comment type="subcellular location">
    <subcellularLocation>
        <location evidence="3">Chromosome</location>
    </subcellularLocation>
    <subcellularLocation>
        <location evidence="2">Nucleus</location>
    </subcellularLocation>
</comment>
<comment type="cofactor">
    <cofactor evidence="1">
        <name>Zn(2+)</name>
        <dbReference type="ChEBI" id="CHEBI:29105"/>
    </cofactor>
</comment>
<reference evidence="12 13" key="1">
    <citation type="journal article" date="2012" name="BMC Genomics">
        <title>Comparative genomic analysis and phylogenetic position of Theileria equi.</title>
        <authorList>
            <person name="Kappmeyer L.S."/>
            <person name="Thiagarajan M."/>
            <person name="Herndon D.R."/>
            <person name="Ramsay J.D."/>
            <person name="Caler E."/>
            <person name="Djikeng A."/>
            <person name="Gillespie J.J."/>
            <person name="Lau A.O."/>
            <person name="Roalson E.H."/>
            <person name="Silva J.C."/>
            <person name="Silva M.G."/>
            <person name="Suarez C.E."/>
            <person name="Ueti M.W."/>
            <person name="Nene V.M."/>
            <person name="Mealey R.H."/>
            <person name="Knowles D.P."/>
            <person name="Brayton K.A."/>
        </authorList>
    </citation>
    <scope>NUCLEOTIDE SEQUENCE [LARGE SCALE GENOMIC DNA]</scope>
    <source>
        <strain evidence="12 13">WA</strain>
    </source>
</reference>
<feature type="coiled-coil region" evidence="10">
    <location>
        <begin position="417"/>
        <end position="444"/>
    </location>
</feature>
<dbReference type="GO" id="GO:0043047">
    <property type="term" value="F:single-stranded telomeric DNA binding"/>
    <property type="evidence" value="ECO:0007669"/>
    <property type="project" value="TreeGrafter"/>
</dbReference>
<keyword evidence="7" id="KW-0862">Zinc</keyword>
<dbReference type="GO" id="GO:0000722">
    <property type="term" value="P:telomere maintenance via recombination"/>
    <property type="evidence" value="ECO:0007669"/>
    <property type="project" value="TreeGrafter"/>
</dbReference>
<dbReference type="Gene3D" id="3.40.50.300">
    <property type="entry name" value="P-loop containing nucleotide triphosphate hydrolases"/>
    <property type="match status" value="2"/>
</dbReference>
<keyword evidence="8" id="KW-0539">Nucleus</keyword>
<evidence type="ECO:0000256" key="8">
    <source>
        <dbReference type="ARBA" id="ARBA00023242"/>
    </source>
</evidence>
<dbReference type="EC" id="1.3.1.74" evidence="12"/>
<dbReference type="GO" id="GO:0030870">
    <property type="term" value="C:Mre11 complex"/>
    <property type="evidence" value="ECO:0007669"/>
    <property type="project" value="TreeGrafter"/>
</dbReference>
<dbReference type="PANTHER" id="PTHR18867">
    <property type="entry name" value="RAD50"/>
    <property type="match status" value="1"/>
</dbReference>
<dbReference type="OrthoDB" id="18797at2759"/>
<dbReference type="GO" id="GO:0016887">
    <property type="term" value="F:ATP hydrolysis activity"/>
    <property type="evidence" value="ECO:0007669"/>
    <property type="project" value="InterPro"/>
</dbReference>
<dbReference type="STRING" id="1537102.L0AU12"/>
<protein>
    <submittedName>
        <fullName evidence="12">DNA repair protein rad50, putative</fullName>
        <ecNumber evidence="12">1.3.1.74</ecNumber>
    </submittedName>
</protein>
<keyword evidence="5" id="KW-0158">Chromosome</keyword>
<dbReference type="GO" id="GO:0070192">
    <property type="term" value="P:chromosome organization involved in meiotic cell cycle"/>
    <property type="evidence" value="ECO:0007669"/>
    <property type="project" value="TreeGrafter"/>
</dbReference>
<dbReference type="InterPro" id="IPR027417">
    <property type="entry name" value="P-loop_NTPase"/>
</dbReference>
<evidence type="ECO:0000313" key="12">
    <source>
        <dbReference type="EMBL" id="AFZ79035.1"/>
    </source>
</evidence>
<dbReference type="GO" id="GO:0007004">
    <property type="term" value="P:telomere maintenance via telomerase"/>
    <property type="evidence" value="ECO:0007669"/>
    <property type="project" value="TreeGrafter"/>
</dbReference>
<dbReference type="Pfam" id="PF13476">
    <property type="entry name" value="AAA_23"/>
    <property type="match status" value="1"/>
</dbReference>
<dbReference type="GO" id="GO:0046872">
    <property type="term" value="F:metal ion binding"/>
    <property type="evidence" value="ECO:0007669"/>
    <property type="project" value="UniProtKB-KW"/>
</dbReference>